<accession>X6NSV0</accession>
<evidence type="ECO:0000313" key="3">
    <source>
        <dbReference type="Proteomes" id="UP000023152"/>
    </source>
</evidence>
<reference evidence="2 3" key="1">
    <citation type="journal article" date="2013" name="Curr. Biol.">
        <title>The Genome of the Foraminiferan Reticulomyxa filosa.</title>
        <authorList>
            <person name="Glockner G."/>
            <person name="Hulsmann N."/>
            <person name="Schleicher M."/>
            <person name="Noegel A.A."/>
            <person name="Eichinger L."/>
            <person name="Gallinger C."/>
            <person name="Pawlowski J."/>
            <person name="Sierra R."/>
            <person name="Euteneuer U."/>
            <person name="Pillet L."/>
            <person name="Moustafa A."/>
            <person name="Platzer M."/>
            <person name="Groth M."/>
            <person name="Szafranski K."/>
            <person name="Schliwa M."/>
        </authorList>
    </citation>
    <scope>NUCLEOTIDE SEQUENCE [LARGE SCALE GENOMIC DNA]</scope>
</reference>
<keyword evidence="3" id="KW-1185">Reference proteome</keyword>
<evidence type="ECO:0000313" key="2">
    <source>
        <dbReference type="EMBL" id="ETO29086.1"/>
    </source>
</evidence>
<feature type="compositionally biased region" description="Acidic residues" evidence="1">
    <location>
        <begin position="31"/>
        <end position="41"/>
    </location>
</feature>
<gene>
    <name evidence="2" type="ORF">RFI_08040</name>
</gene>
<dbReference type="AlphaFoldDB" id="X6NSV0"/>
<feature type="compositionally biased region" description="Basic residues" evidence="1">
    <location>
        <begin position="44"/>
        <end position="62"/>
    </location>
</feature>
<organism evidence="2 3">
    <name type="scientific">Reticulomyxa filosa</name>
    <dbReference type="NCBI Taxonomy" id="46433"/>
    <lineage>
        <taxon>Eukaryota</taxon>
        <taxon>Sar</taxon>
        <taxon>Rhizaria</taxon>
        <taxon>Retaria</taxon>
        <taxon>Foraminifera</taxon>
        <taxon>Monothalamids</taxon>
        <taxon>Reticulomyxidae</taxon>
        <taxon>Reticulomyxa</taxon>
    </lineage>
</organism>
<protein>
    <submittedName>
        <fullName evidence="2">Uncharacterized protein</fullName>
    </submittedName>
</protein>
<dbReference type="Proteomes" id="UP000023152">
    <property type="component" value="Unassembled WGS sequence"/>
</dbReference>
<name>X6NSV0_RETFI</name>
<comment type="caution">
    <text evidence="2">The sequence shown here is derived from an EMBL/GenBank/DDBJ whole genome shotgun (WGS) entry which is preliminary data.</text>
</comment>
<evidence type="ECO:0000256" key="1">
    <source>
        <dbReference type="SAM" id="MobiDB-lite"/>
    </source>
</evidence>
<proteinExistence type="predicted"/>
<dbReference type="EMBL" id="ASPP01006263">
    <property type="protein sequence ID" value="ETO29086.1"/>
    <property type="molecule type" value="Genomic_DNA"/>
</dbReference>
<feature type="region of interest" description="Disordered" evidence="1">
    <location>
        <begin position="22"/>
        <end position="63"/>
    </location>
</feature>
<sequence length="85" mass="10394">MARLIQLKTNTKFIKLNMNVKRQDYNRGREEEEEEEEEEEKEEKRKHKKKETMMIAKKKKTKMREYGGCIRIEGRMEDVEKAKET</sequence>